<feature type="chain" id="PRO_5045053716" evidence="2">
    <location>
        <begin position="22"/>
        <end position="344"/>
    </location>
</feature>
<reference evidence="3 4" key="1">
    <citation type="submission" date="2022-11" db="EMBL/GenBank/DDBJ databases">
        <title>Minimal conservation of predation-associated metabolite biosynthetic gene clusters underscores biosynthetic potential of Myxococcota including descriptions for ten novel species: Archangium lansinium sp. nov., Myxococcus landrumus sp. nov., Nannocystis bai.</title>
        <authorList>
            <person name="Ahearne A."/>
            <person name="Stevens C."/>
            <person name="Dowd S."/>
        </authorList>
    </citation>
    <scope>NUCLEOTIDE SEQUENCE [LARGE SCALE GENOMIC DNA]</scope>
    <source>
        <strain evidence="3 4">RJM3</strain>
    </source>
</reference>
<dbReference type="Proteomes" id="UP001221411">
    <property type="component" value="Unassembled WGS sequence"/>
</dbReference>
<feature type="signal peptide" evidence="2">
    <location>
        <begin position="1"/>
        <end position="21"/>
    </location>
</feature>
<evidence type="ECO:0000313" key="3">
    <source>
        <dbReference type="EMBL" id="MDC0743831.1"/>
    </source>
</evidence>
<dbReference type="SUPFAM" id="SSF53474">
    <property type="entry name" value="alpha/beta-Hydrolases"/>
    <property type="match status" value="1"/>
</dbReference>
<evidence type="ECO:0000256" key="1">
    <source>
        <dbReference type="SAM" id="MobiDB-lite"/>
    </source>
</evidence>
<protein>
    <submittedName>
        <fullName evidence="3">Uncharacterized protein</fullName>
    </submittedName>
</protein>
<dbReference type="InterPro" id="IPR029058">
    <property type="entry name" value="AB_hydrolase_fold"/>
</dbReference>
<feature type="compositionally biased region" description="Pro residues" evidence="1">
    <location>
        <begin position="254"/>
        <end position="288"/>
    </location>
</feature>
<evidence type="ECO:0000256" key="2">
    <source>
        <dbReference type="SAM" id="SignalP"/>
    </source>
</evidence>
<feature type="region of interest" description="Disordered" evidence="1">
    <location>
        <begin position="324"/>
        <end position="344"/>
    </location>
</feature>
<feature type="region of interest" description="Disordered" evidence="1">
    <location>
        <begin position="248"/>
        <end position="306"/>
    </location>
</feature>
<name>A0ABT5ESX1_9BACT</name>
<accession>A0ABT5ESX1</accession>
<organism evidence="3 4">
    <name type="scientific">Polyangium mundeleinium</name>
    <dbReference type="NCBI Taxonomy" id="2995306"/>
    <lineage>
        <taxon>Bacteria</taxon>
        <taxon>Pseudomonadati</taxon>
        <taxon>Myxococcota</taxon>
        <taxon>Polyangia</taxon>
        <taxon>Polyangiales</taxon>
        <taxon>Polyangiaceae</taxon>
        <taxon>Polyangium</taxon>
    </lineage>
</organism>
<evidence type="ECO:0000313" key="4">
    <source>
        <dbReference type="Proteomes" id="UP001221411"/>
    </source>
</evidence>
<gene>
    <name evidence="3" type="ORF">POL67_21055</name>
</gene>
<keyword evidence="2" id="KW-0732">Signal</keyword>
<dbReference type="Gene3D" id="3.40.50.1820">
    <property type="entry name" value="alpha/beta hydrolase"/>
    <property type="match status" value="1"/>
</dbReference>
<comment type="caution">
    <text evidence="3">The sequence shown here is derived from an EMBL/GenBank/DDBJ whole genome shotgun (WGS) entry which is preliminary data.</text>
</comment>
<keyword evidence="4" id="KW-1185">Reference proteome</keyword>
<sequence>MTKARALAAATLAIVALAGGAAEATPRRRVGYPCPGCLFDPPPEGATKAPLLVVLHGDAPGGKTPLVERDASPFVAAAAARGVALFAPMCPKAEGCRVGSFWQWSEGDPPGWIEAQIDAIGREYGIDADRVWIAGWSGGASFLGWNWARLGARYAAVVFVGGGMPPRDNTCAPEPNPTCAPPAYFLVGDRNPLHHLARGLHERVAACTRDVTWDLLPGKDHGGEWRALGARGKADSLLDWLAARPRTCKTEPAAPDPPPPPPPLPLPPPPPPPPPPPQTKPPPPPQTTPAPAALCGCRMGERPPGSEGVAFAAALALLGGRLRRRFTRANGGANRTGMGPKTGS</sequence>
<proteinExistence type="predicted"/>
<dbReference type="EMBL" id="JAQNDO010000001">
    <property type="protein sequence ID" value="MDC0743831.1"/>
    <property type="molecule type" value="Genomic_DNA"/>
</dbReference>
<dbReference type="RefSeq" id="WP_271919750.1">
    <property type="nucleotide sequence ID" value="NZ_JAQNDO010000001.1"/>
</dbReference>